<dbReference type="EMBL" id="JAWDGP010002384">
    <property type="protein sequence ID" value="KAK3783610.1"/>
    <property type="molecule type" value="Genomic_DNA"/>
</dbReference>
<evidence type="ECO:0000313" key="1">
    <source>
        <dbReference type="EMBL" id="KAK3783610.1"/>
    </source>
</evidence>
<gene>
    <name evidence="1" type="ORF">RRG08_020937</name>
</gene>
<reference evidence="1" key="1">
    <citation type="journal article" date="2023" name="G3 (Bethesda)">
        <title>A reference genome for the long-term kleptoplast-retaining sea slug Elysia crispata morphotype clarki.</title>
        <authorList>
            <person name="Eastman K.E."/>
            <person name="Pendleton A.L."/>
            <person name="Shaikh M.A."/>
            <person name="Suttiyut T."/>
            <person name="Ogas R."/>
            <person name="Tomko P."/>
            <person name="Gavelis G."/>
            <person name="Widhalm J.R."/>
            <person name="Wisecaver J.H."/>
        </authorList>
    </citation>
    <scope>NUCLEOTIDE SEQUENCE</scope>
    <source>
        <strain evidence="1">ECLA1</strain>
    </source>
</reference>
<keyword evidence="2" id="KW-1185">Reference proteome</keyword>
<comment type="caution">
    <text evidence="1">The sequence shown here is derived from an EMBL/GenBank/DDBJ whole genome shotgun (WGS) entry which is preliminary data.</text>
</comment>
<accession>A0AAE1A9T0</accession>
<name>A0AAE1A9T0_9GAST</name>
<sequence>MAISFFEKLRRHHTKENNCRAFLVQFIDNFSCVPYIEQISSSTGTKYVQFSIGYTVSLLACLFESRPSCLLLYRAPSALLYNQPTAGFAQDSKSGVVVAGSVATIQFPLTSLSLGYSLHTSTHSDRVYIHKGP</sequence>
<protein>
    <submittedName>
        <fullName evidence="1">Uncharacterized protein</fullName>
    </submittedName>
</protein>
<organism evidence="1 2">
    <name type="scientific">Elysia crispata</name>
    <name type="common">lettuce slug</name>
    <dbReference type="NCBI Taxonomy" id="231223"/>
    <lineage>
        <taxon>Eukaryota</taxon>
        <taxon>Metazoa</taxon>
        <taxon>Spiralia</taxon>
        <taxon>Lophotrochozoa</taxon>
        <taxon>Mollusca</taxon>
        <taxon>Gastropoda</taxon>
        <taxon>Heterobranchia</taxon>
        <taxon>Euthyneura</taxon>
        <taxon>Panpulmonata</taxon>
        <taxon>Sacoglossa</taxon>
        <taxon>Placobranchoidea</taxon>
        <taxon>Plakobranchidae</taxon>
        <taxon>Elysia</taxon>
    </lineage>
</organism>
<dbReference type="AlphaFoldDB" id="A0AAE1A9T0"/>
<evidence type="ECO:0000313" key="2">
    <source>
        <dbReference type="Proteomes" id="UP001283361"/>
    </source>
</evidence>
<proteinExistence type="predicted"/>
<dbReference type="Proteomes" id="UP001283361">
    <property type="component" value="Unassembled WGS sequence"/>
</dbReference>